<evidence type="ECO:0000256" key="4">
    <source>
        <dbReference type="ARBA" id="ARBA00022475"/>
    </source>
</evidence>
<evidence type="ECO:0000256" key="2">
    <source>
        <dbReference type="ARBA" id="ARBA00011358"/>
    </source>
</evidence>
<comment type="caution">
    <text evidence="11">The sequence shown here is derived from an EMBL/GenBank/DDBJ whole genome shotgun (WGS) entry which is preliminary data.</text>
</comment>
<comment type="subunit">
    <text evidence="2">Forms a complex with MdtI.</text>
</comment>
<keyword evidence="8 10" id="KW-0472">Membrane</keyword>
<dbReference type="RefSeq" id="WP_131413202.1">
    <property type="nucleotide sequence ID" value="NZ_SJTG01000006.1"/>
</dbReference>
<dbReference type="PANTHER" id="PTHR30561">
    <property type="entry name" value="SMR FAMILY PROTON-DEPENDENT DRUG EFFLUX TRANSPORTER SUGE"/>
    <property type="match status" value="1"/>
</dbReference>
<dbReference type="GO" id="GO:0015220">
    <property type="term" value="F:choline transmembrane transporter activity"/>
    <property type="evidence" value="ECO:0007669"/>
    <property type="project" value="TreeGrafter"/>
</dbReference>
<name>A0A4R0YEH1_9GAMM</name>
<dbReference type="GO" id="GO:0015199">
    <property type="term" value="F:amino-acid betaine transmembrane transporter activity"/>
    <property type="evidence" value="ECO:0007669"/>
    <property type="project" value="TreeGrafter"/>
</dbReference>
<evidence type="ECO:0000256" key="10">
    <source>
        <dbReference type="SAM" id="Phobius"/>
    </source>
</evidence>
<keyword evidence="12" id="KW-1185">Reference proteome</keyword>
<feature type="transmembrane region" description="Helical" evidence="10">
    <location>
        <begin position="31"/>
        <end position="52"/>
    </location>
</feature>
<dbReference type="GO" id="GO:0015297">
    <property type="term" value="F:antiporter activity"/>
    <property type="evidence" value="ECO:0007669"/>
    <property type="project" value="TreeGrafter"/>
</dbReference>
<dbReference type="InterPro" id="IPR000390">
    <property type="entry name" value="Small_drug/metabolite_transptr"/>
</dbReference>
<evidence type="ECO:0000313" key="12">
    <source>
        <dbReference type="Proteomes" id="UP000291822"/>
    </source>
</evidence>
<gene>
    <name evidence="11" type="ORF">EZM97_33795</name>
</gene>
<reference evidence="11 12" key="1">
    <citation type="submission" date="2019-02" db="EMBL/GenBank/DDBJ databases">
        <title>Dyella amyloliquefaciens sp. nov., isolated from forest soil.</title>
        <authorList>
            <person name="Gao Z.-H."/>
            <person name="Qiu L.-H."/>
        </authorList>
    </citation>
    <scope>NUCLEOTIDE SEQUENCE [LARGE SCALE GENOMIC DNA]</scope>
    <source>
        <strain evidence="11 12">KACC 12747</strain>
    </source>
</reference>
<evidence type="ECO:0000256" key="1">
    <source>
        <dbReference type="ARBA" id="ARBA00004429"/>
    </source>
</evidence>
<sequence>MRYWLYMVTAIVTEVIGTLAMKYGSQNASHAAGRAVMCVMLVLSYTSLALAVKRIPLAVAYGAWESLGLVLITLCSAWLFDEDLKPVKLVAIALIIAGIVLLERGTDEAPATPSRGGDHAA</sequence>
<evidence type="ECO:0000256" key="8">
    <source>
        <dbReference type="ARBA" id="ARBA00023136"/>
    </source>
</evidence>
<comment type="similarity">
    <text evidence="9">Belongs to the drug/metabolite transporter (DMT) superfamily. Small multidrug resistance (SMR) (TC 2.A.7.1) family.</text>
</comment>
<evidence type="ECO:0000256" key="5">
    <source>
        <dbReference type="ARBA" id="ARBA00022519"/>
    </source>
</evidence>
<dbReference type="Pfam" id="PF00893">
    <property type="entry name" value="Multi_Drug_Res"/>
    <property type="match status" value="1"/>
</dbReference>
<dbReference type="Gene3D" id="1.10.3730.20">
    <property type="match status" value="1"/>
</dbReference>
<evidence type="ECO:0000256" key="6">
    <source>
        <dbReference type="ARBA" id="ARBA00022692"/>
    </source>
</evidence>
<dbReference type="GO" id="GO:1903711">
    <property type="term" value="P:spermidine transmembrane transport"/>
    <property type="evidence" value="ECO:0007669"/>
    <property type="project" value="TreeGrafter"/>
</dbReference>
<dbReference type="InterPro" id="IPR045324">
    <property type="entry name" value="Small_multidrug_res"/>
</dbReference>
<comment type="subcellular location">
    <subcellularLocation>
        <location evidence="1">Cell inner membrane</location>
        <topology evidence="1">Multi-pass membrane protein</topology>
    </subcellularLocation>
    <subcellularLocation>
        <location evidence="9">Cell membrane</location>
        <topology evidence="9">Multi-pass membrane protein</topology>
    </subcellularLocation>
</comment>
<keyword evidence="4" id="KW-1003">Cell membrane</keyword>
<keyword evidence="5" id="KW-0997">Cell inner membrane</keyword>
<feature type="transmembrane region" description="Helical" evidence="10">
    <location>
        <begin position="59"/>
        <end position="80"/>
    </location>
</feature>
<dbReference type="InterPro" id="IPR037185">
    <property type="entry name" value="EmrE-like"/>
</dbReference>
<feature type="transmembrane region" description="Helical" evidence="10">
    <location>
        <begin position="86"/>
        <end position="102"/>
    </location>
</feature>
<keyword evidence="6 9" id="KW-0812">Transmembrane</keyword>
<proteinExistence type="inferred from homology"/>
<feature type="transmembrane region" description="Helical" evidence="10">
    <location>
        <begin position="5"/>
        <end position="25"/>
    </location>
</feature>
<evidence type="ECO:0000313" key="11">
    <source>
        <dbReference type="EMBL" id="TCI06458.1"/>
    </source>
</evidence>
<evidence type="ECO:0000256" key="3">
    <source>
        <dbReference type="ARBA" id="ARBA00021112"/>
    </source>
</evidence>
<keyword evidence="7 10" id="KW-1133">Transmembrane helix</keyword>
<evidence type="ECO:0000256" key="7">
    <source>
        <dbReference type="ARBA" id="ARBA00022989"/>
    </source>
</evidence>
<evidence type="ECO:0000256" key="9">
    <source>
        <dbReference type="RuleBase" id="RU003942"/>
    </source>
</evidence>
<dbReference type="GO" id="GO:0005886">
    <property type="term" value="C:plasma membrane"/>
    <property type="evidence" value="ECO:0007669"/>
    <property type="project" value="UniProtKB-SubCell"/>
</dbReference>
<dbReference type="Proteomes" id="UP000291822">
    <property type="component" value="Unassembled WGS sequence"/>
</dbReference>
<accession>A0A4R0YEH1</accession>
<organism evidence="11 12">
    <name type="scientific">Dyella soli</name>
    <dbReference type="NCBI Taxonomy" id="522319"/>
    <lineage>
        <taxon>Bacteria</taxon>
        <taxon>Pseudomonadati</taxon>
        <taxon>Pseudomonadota</taxon>
        <taxon>Gammaproteobacteria</taxon>
        <taxon>Lysobacterales</taxon>
        <taxon>Rhodanobacteraceae</taxon>
        <taxon>Dyella</taxon>
    </lineage>
</organism>
<dbReference type="GO" id="GO:0031460">
    <property type="term" value="P:glycine betaine transport"/>
    <property type="evidence" value="ECO:0007669"/>
    <property type="project" value="TreeGrafter"/>
</dbReference>
<protein>
    <recommendedName>
        <fullName evidence="3">Spermidine export protein MdtJ</fullName>
    </recommendedName>
</protein>
<dbReference type="SUPFAM" id="SSF103481">
    <property type="entry name" value="Multidrug resistance efflux transporter EmrE"/>
    <property type="match status" value="1"/>
</dbReference>
<dbReference type="PANTHER" id="PTHR30561:SF2">
    <property type="entry name" value="SPERMIDINE EXPORT PROTEIN MDTJ"/>
    <property type="match status" value="1"/>
</dbReference>
<dbReference type="AlphaFoldDB" id="A0A4R0YEH1"/>
<dbReference type="EMBL" id="SJTG01000006">
    <property type="protein sequence ID" value="TCI06458.1"/>
    <property type="molecule type" value="Genomic_DNA"/>
</dbReference>